<dbReference type="EMBL" id="CP042382">
    <property type="protein sequence ID" value="QEA40062.1"/>
    <property type="molecule type" value="Genomic_DNA"/>
</dbReference>
<dbReference type="KEGG" id="paur:FGL86_13905"/>
<dbReference type="GO" id="GO:0016740">
    <property type="term" value="F:transferase activity"/>
    <property type="evidence" value="ECO:0007669"/>
    <property type="project" value="UniProtKB-KW"/>
</dbReference>
<evidence type="ECO:0000313" key="3">
    <source>
        <dbReference type="Proteomes" id="UP000321272"/>
    </source>
</evidence>
<dbReference type="SUPFAM" id="SSF53328">
    <property type="entry name" value="Formyltransferase"/>
    <property type="match status" value="1"/>
</dbReference>
<protein>
    <submittedName>
        <fullName evidence="2">Methionyl-tRNA formyltransferase</fullName>
    </submittedName>
</protein>
<dbReference type="OrthoDB" id="9802815at2"/>
<gene>
    <name evidence="2" type="ORF">FGL86_13905</name>
</gene>
<dbReference type="AlphaFoldDB" id="A0A5B8SSH0"/>
<organism evidence="2 3">
    <name type="scientific">Pistricoccus aurantiacus</name>
    <dbReference type="NCBI Taxonomy" id="1883414"/>
    <lineage>
        <taxon>Bacteria</taxon>
        <taxon>Pseudomonadati</taxon>
        <taxon>Pseudomonadota</taxon>
        <taxon>Gammaproteobacteria</taxon>
        <taxon>Oceanospirillales</taxon>
        <taxon>Halomonadaceae</taxon>
        <taxon>Pistricoccus</taxon>
    </lineage>
</organism>
<dbReference type="InterPro" id="IPR036477">
    <property type="entry name" value="Formyl_transf_N_sf"/>
</dbReference>
<name>A0A5B8SSH0_9GAMM</name>
<dbReference type="SUPFAM" id="SSF50486">
    <property type="entry name" value="FMT C-terminal domain-like"/>
    <property type="match status" value="1"/>
</dbReference>
<feature type="domain" description="Methionyl-tRNA formyltransferase-like C-terminal" evidence="1">
    <location>
        <begin position="166"/>
        <end position="222"/>
    </location>
</feature>
<dbReference type="InterPro" id="IPR011034">
    <property type="entry name" value="Formyl_transferase-like_C_sf"/>
</dbReference>
<sequence>MKQEKYIVASSKEWHKAAFETLKQEEPGDWYWVSTSDQLADLVDQAAPHYIFFLHWNWLVPRDIWERFECVCFHMTDVPYGRGGSPLQNLIKAGHRETKLSALRMVDEMDAGPVYTKRPLSLAGRAEDIYQRAGKLSVDIIRWMIATQPAPVAQQGDVVTFKRRTPAQSELPREAGLDELYDHIRMLDAPTYPHAFIERDGYRYEFTQAERGDGELRAQVVIRPIRSEETAGS</sequence>
<reference evidence="2 3" key="1">
    <citation type="submission" date="2019-06" db="EMBL/GenBank/DDBJ databases">
        <title>Genome analyses of bacteria isolated from kimchi.</title>
        <authorList>
            <person name="Lee S."/>
            <person name="Ahn S."/>
            <person name="Roh S."/>
        </authorList>
    </citation>
    <scope>NUCLEOTIDE SEQUENCE [LARGE SCALE GENOMIC DNA]</scope>
    <source>
        <strain evidence="2 3">CBA4606</strain>
    </source>
</reference>
<accession>A0A5B8SSH0</accession>
<evidence type="ECO:0000313" key="2">
    <source>
        <dbReference type="EMBL" id="QEA40062.1"/>
    </source>
</evidence>
<dbReference type="Gene3D" id="3.40.50.170">
    <property type="entry name" value="Formyl transferase, N-terminal domain"/>
    <property type="match status" value="1"/>
</dbReference>
<proteinExistence type="predicted"/>
<keyword evidence="2" id="KW-0808">Transferase</keyword>
<keyword evidence="3" id="KW-1185">Reference proteome</keyword>
<dbReference type="Pfam" id="PF21553">
    <property type="entry name" value="Formyl_trans_C_2"/>
    <property type="match status" value="1"/>
</dbReference>
<dbReference type="Proteomes" id="UP000321272">
    <property type="component" value="Chromosome"/>
</dbReference>
<dbReference type="CDD" id="cd08821">
    <property type="entry name" value="FMT_core_like_1"/>
    <property type="match status" value="1"/>
</dbReference>
<dbReference type="Gene3D" id="3.10.25.20">
    <property type="match status" value="1"/>
</dbReference>
<evidence type="ECO:0000259" key="1">
    <source>
        <dbReference type="Pfam" id="PF21553"/>
    </source>
</evidence>
<dbReference type="InterPro" id="IPR049355">
    <property type="entry name" value="Formyl_trans-like_C"/>
</dbReference>